<comment type="similarity">
    <text evidence="5">Belongs to the NEMF family.</text>
</comment>
<dbReference type="GO" id="GO:1990112">
    <property type="term" value="C:RQC complex"/>
    <property type="evidence" value="ECO:0007669"/>
    <property type="project" value="TreeGrafter"/>
</dbReference>
<evidence type="ECO:0000256" key="3">
    <source>
        <dbReference type="ARBA" id="ARBA00022884"/>
    </source>
</evidence>
<feature type="coiled-coil region" evidence="5">
    <location>
        <begin position="370"/>
        <end position="397"/>
    </location>
</feature>
<keyword evidence="8" id="KW-1185">Reference proteome</keyword>
<organism evidence="7 8">
    <name type="scientific">Paucilactobacillus nenjiangensis</name>
    <dbReference type="NCBI Taxonomy" id="1296540"/>
    <lineage>
        <taxon>Bacteria</taxon>
        <taxon>Bacillati</taxon>
        <taxon>Bacillota</taxon>
        <taxon>Bacilli</taxon>
        <taxon>Lactobacillales</taxon>
        <taxon>Lactobacillaceae</taxon>
        <taxon>Paucilactobacillus</taxon>
    </lineage>
</organism>
<keyword evidence="3 5" id="KW-0694">RNA-binding</keyword>
<dbReference type="Proteomes" id="UP000325295">
    <property type="component" value="Chromosome"/>
</dbReference>
<dbReference type="GO" id="GO:0000049">
    <property type="term" value="F:tRNA binding"/>
    <property type="evidence" value="ECO:0007669"/>
    <property type="project" value="UniProtKB-UniRule"/>
</dbReference>
<proteinExistence type="inferred from homology"/>
<evidence type="ECO:0000313" key="7">
    <source>
        <dbReference type="EMBL" id="QER67405.1"/>
    </source>
</evidence>
<dbReference type="RefSeq" id="WP_150203980.1">
    <property type="nucleotide sequence ID" value="NZ_CP043939.1"/>
</dbReference>
<comment type="function">
    <text evidence="5">Key component of the ribosome quality control system (RQC), a ribosome-associated complex that mediates the extraction of incompletely synthesized nascent chains from stalled ribosomes and their subsequent degradation. RqcH recruits Ala-charged tRNA, and with RqcP directs the elongation of stalled nascent chains on 50S ribosomal subunits, leading to non-templated C-terminal alanine extensions (Ala tail). The Ala tail promotes nascent chain degradation. May add between 1 and at least 8 Ala residues. Binds to stalled 50S ribosomal subunits.</text>
</comment>
<keyword evidence="2 5" id="KW-0699">rRNA-binding</keyword>
<sequence length="566" mass="64087">MSFDGFFTHAMVKELNDTLATGRVSKIHQPYPGELILVIRANRHNQTLLLSANPTYPRIQITDVPYRNPKTPTKYAMAMRKYLEGAILESIKQLDNDRVVELAFDTRDELGDAQNLLMYVEIMSRHSNVSLVNTATNKIIDTIKHVSGDQNRYRLLLPGATFVMPPKQENKLNPFIANQAYADLALKHTDVKELKSELQTVYQGLASDTASYLATQLIDSDNTPQTYQEFLQHFDHPTPTLTKTPDGKVSFSVFKPDTIGEQISYPTLSALLDGFYTEKSQLDRTRQVAGQLIQIISNILKKDYSKIKKLNQTMEDTKKADQFRIKGEILTTYLHKIEPGMTEITLENFYDNNSPIKITLSNQLTASQNAQKYFTRYQKLRNAVAHVEEQLALTNQEVEYLESIQSQIELASPADTEEIKLELQQQGYLRENQNKKKKARVTISKPEEYTATDGTTILVGKNNLQNERLTFKVANKDDIWLHVKDIPGSHVVIRDSNPSDETIQEAANIAAYFSKGRDSAHVPVDYLPVKRLKKPAGTNPGFVTFTGQTTLSITPDSQKVNELRTK</sequence>
<reference evidence="7 8" key="1">
    <citation type="submission" date="2019-09" db="EMBL/GenBank/DDBJ databases">
        <title>Complete Genome Sequence of Lactobacillus nenjiangensis SH-Y15, isolated from sauerkraut.</title>
        <authorList>
            <person name="Yang H."/>
        </authorList>
    </citation>
    <scope>NUCLEOTIDE SEQUENCE [LARGE SCALE GENOMIC DNA]</scope>
    <source>
        <strain evidence="7 8">SH-Y15</strain>
    </source>
</reference>
<dbReference type="Gene3D" id="3.40.970.40">
    <property type="entry name" value="fibrinogen binding protein from staphylococcus aureus domain like"/>
    <property type="match status" value="1"/>
</dbReference>
<dbReference type="HAMAP" id="MF_00844_B">
    <property type="entry name" value="RqcH_B"/>
    <property type="match status" value="1"/>
</dbReference>
<dbReference type="InterPro" id="IPR051608">
    <property type="entry name" value="RQC_Subunit_NEMF"/>
</dbReference>
<evidence type="ECO:0000256" key="1">
    <source>
        <dbReference type="ARBA" id="ARBA00022555"/>
    </source>
</evidence>
<comment type="subunit">
    <text evidence="5">Associates with stalled 50S ribosomal subunits. Binds to RqcP.</text>
</comment>
<evidence type="ECO:0000313" key="8">
    <source>
        <dbReference type="Proteomes" id="UP000325295"/>
    </source>
</evidence>
<dbReference type="AlphaFoldDB" id="A0A5P1X1X5"/>
<dbReference type="PANTHER" id="PTHR15239">
    <property type="entry name" value="NUCLEAR EXPORT MEDIATOR FACTOR NEMF"/>
    <property type="match status" value="1"/>
</dbReference>
<feature type="domain" description="NFACT RNA-binding" evidence="6">
    <location>
        <begin position="449"/>
        <end position="540"/>
    </location>
</feature>
<dbReference type="OrthoDB" id="9766163at2"/>
<dbReference type="InterPro" id="IPR008532">
    <property type="entry name" value="NFACT_RNA-bd"/>
</dbReference>
<keyword evidence="5" id="KW-0175">Coiled coil</keyword>
<dbReference type="GO" id="GO:0019843">
    <property type="term" value="F:rRNA binding"/>
    <property type="evidence" value="ECO:0007669"/>
    <property type="project" value="UniProtKB-UniRule"/>
</dbReference>
<evidence type="ECO:0000256" key="4">
    <source>
        <dbReference type="ARBA" id="ARBA00022917"/>
    </source>
</evidence>
<protein>
    <recommendedName>
        <fullName evidence="5">Rqc2 homolog RqcH</fullName>
        <shortName evidence="5">RqcH</shortName>
    </recommendedName>
</protein>
<keyword evidence="1 5" id="KW-0820">tRNA-binding</keyword>
<dbReference type="PANTHER" id="PTHR15239:SF6">
    <property type="entry name" value="RIBOSOME QUALITY CONTROL COMPLEX SUBUNIT NEMF"/>
    <property type="match status" value="1"/>
</dbReference>
<dbReference type="InterPro" id="IPR043682">
    <property type="entry name" value="RqcH_bacterial"/>
</dbReference>
<dbReference type="Pfam" id="PF05670">
    <property type="entry name" value="NFACT-R_1"/>
    <property type="match status" value="1"/>
</dbReference>
<accession>A0A5P1X1X5</accession>
<dbReference type="GO" id="GO:0043023">
    <property type="term" value="F:ribosomal large subunit binding"/>
    <property type="evidence" value="ECO:0007669"/>
    <property type="project" value="UniProtKB-UniRule"/>
</dbReference>
<evidence type="ECO:0000256" key="5">
    <source>
        <dbReference type="HAMAP-Rule" id="MF_00844"/>
    </source>
</evidence>
<evidence type="ECO:0000256" key="2">
    <source>
        <dbReference type="ARBA" id="ARBA00022730"/>
    </source>
</evidence>
<dbReference type="FunFam" id="2.30.310.10:FF:000004">
    <property type="entry name" value="Fibronectin-binding protein A"/>
    <property type="match status" value="1"/>
</dbReference>
<name>A0A5P1X1X5_9LACO</name>
<dbReference type="Gene3D" id="2.30.310.10">
    <property type="entry name" value="ibrinogen binding protein from staphylococcus aureus domain"/>
    <property type="match status" value="1"/>
</dbReference>
<dbReference type="KEGG" id="lnn:F0161_05750"/>
<dbReference type="Pfam" id="PF05833">
    <property type="entry name" value="NFACT_N"/>
    <property type="match status" value="1"/>
</dbReference>
<keyword evidence="4 5" id="KW-0648">Protein biosynthesis</keyword>
<evidence type="ECO:0000259" key="6">
    <source>
        <dbReference type="Pfam" id="PF05670"/>
    </source>
</evidence>
<gene>
    <name evidence="5" type="primary">rqcH</name>
    <name evidence="7" type="ORF">F0161_05750</name>
</gene>
<dbReference type="EMBL" id="CP043939">
    <property type="protein sequence ID" value="QER67405.1"/>
    <property type="molecule type" value="Genomic_DNA"/>
</dbReference>
<dbReference type="GO" id="GO:0072344">
    <property type="term" value="P:rescue of stalled ribosome"/>
    <property type="evidence" value="ECO:0007669"/>
    <property type="project" value="UniProtKB-UniRule"/>
</dbReference>